<reference evidence="1 2" key="1">
    <citation type="submission" date="2024-02" db="EMBL/GenBank/DDBJ databases">
        <title>Whole genome sequencing and characterization of Corynebacterium isolated from the ocular surface of dry eye disease sufferers.</title>
        <authorList>
            <person name="Naqvi M."/>
        </authorList>
    </citation>
    <scope>NUCLEOTIDE SEQUENCE [LARGE SCALE GENOMIC DNA]</scope>
    <source>
        <strain evidence="1 2">PCRF</strain>
    </source>
</reference>
<accession>A0ABU8NWF5</accession>
<organism evidence="1 2">
    <name type="scientific">Corynebacterium mastitidis</name>
    <dbReference type="NCBI Taxonomy" id="161890"/>
    <lineage>
        <taxon>Bacteria</taxon>
        <taxon>Bacillati</taxon>
        <taxon>Actinomycetota</taxon>
        <taxon>Actinomycetes</taxon>
        <taxon>Mycobacteriales</taxon>
        <taxon>Corynebacteriaceae</taxon>
        <taxon>Corynebacterium</taxon>
    </lineage>
</organism>
<evidence type="ECO:0000313" key="1">
    <source>
        <dbReference type="EMBL" id="MEJ4099331.1"/>
    </source>
</evidence>
<name>A0ABU8NWF5_9CORY</name>
<proteinExistence type="predicted"/>
<sequence>MAHSRGSQALLLHPNGITALLAPPGEHESLLRVFARLNRYRERALTSVPPRRYPRSYRPSFMLGYAQRLNQLLNPSRPCPLPQRPTHREGYAQGYHAAEAATHLLGLP</sequence>
<gene>
    <name evidence="1" type="ORF">V5S96_03015</name>
</gene>
<evidence type="ECO:0000313" key="2">
    <source>
        <dbReference type="Proteomes" id="UP001359781"/>
    </source>
</evidence>
<dbReference type="Proteomes" id="UP001359781">
    <property type="component" value="Unassembled WGS sequence"/>
</dbReference>
<keyword evidence="2" id="KW-1185">Reference proteome</keyword>
<protein>
    <submittedName>
        <fullName evidence="1">Uncharacterized protein</fullName>
    </submittedName>
</protein>
<dbReference type="RefSeq" id="WP_337889206.1">
    <property type="nucleotide sequence ID" value="NZ_JBAHVI010000001.1"/>
</dbReference>
<dbReference type="EMBL" id="JBAHVJ010000003">
    <property type="protein sequence ID" value="MEJ4099331.1"/>
    <property type="molecule type" value="Genomic_DNA"/>
</dbReference>
<comment type="caution">
    <text evidence="1">The sequence shown here is derived from an EMBL/GenBank/DDBJ whole genome shotgun (WGS) entry which is preliminary data.</text>
</comment>